<dbReference type="CDD" id="cd02079">
    <property type="entry name" value="P-type_ATPase_HM"/>
    <property type="match status" value="1"/>
</dbReference>
<dbReference type="AlphaFoldDB" id="A0A078MN71"/>
<evidence type="ECO:0000256" key="1">
    <source>
        <dbReference type="ARBA" id="ARBA00004651"/>
    </source>
</evidence>
<evidence type="ECO:0000259" key="16">
    <source>
        <dbReference type="PROSITE" id="PS50846"/>
    </source>
</evidence>
<dbReference type="SUPFAM" id="SSF81653">
    <property type="entry name" value="Calcium ATPase, transduction domain A"/>
    <property type="match status" value="1"/>
</dbReference>
<dbReference type="PATRIC" id="fig|1461581.3.peg.2598"/>
<dbReference type="SUPFAM" id="SSF81665">
    <property type="entry name" value="Calcium ATPase, transmembrane domain M"/>
    <property type="match status" value="1"/>
</dbReference>
<protein>
    <submittedName>
        <fullName evidence="17">Putative cation-transporting P-type ATPase</fullName>
    </submittedName>
</protein>
<dbReference type="EMBL" id="LK391969">
    <property type="protein sequence ID" value="CEF27681.1"/>
    <property type="molecule type" value="Genomic_DNA"/>
</dbReference>
<dbReference type="GO" id="GO:0005886">
    <property type="term" value="C:plasma membrane"/>
    <property type="evidence" value="ECO:0007669"/>
    <property type="project" value="UniProtKB-SubCell"/>
</dbReference>
<name>A0A078MN71_9PSED</name>
<dbReference type="InterPro" id="IPR036163">
    <property type="entry name" value="HMA_dom_sf"/>
</dbReference>
<dbReference type="NCBIfam" id="TIGR01494">
    <property type="entry name" value="ATPase_P-type"/>
    <property type="match status" value="1"/>
</dbReference>
<feature type="transmembrane region" description="Helical" evidence="15">
    <location>
        <begin position="214"/>
        <end position="234"/>
    </location>
</feature>
<dbReference type="Gene3D" id="3.40.50.1000">
    <property type="entry name" value="HAD superfamily/HAD-like"/>
    <property type="match status" value="1"/>
</dbReference>
<proteinExistence type="inferred from homology"/>
<dbReference type="GO" id="GO:0005507">
    <property type="term" value="F:copper ion binding"/>
    <property type="evidence" value="ECO:0007669"/>
    <property type="project" value="TreeGrafter"/>
</dbReference>
<evidence type="ECO:0000256" key="11">
    <source>
        <dbReference type="ARBA" id="ARBA00022967"/>
    </source>
</evidence>
<evidence type="ECO:0000256" key="6">
    <source>
        <dbReference type="ARBA" id="ARBA00022692"/>
    </source>
</evidence>
<dbReference type="InterPro" id="IPR018303">
    <property type="entry name" value="ATPase_P-typ_P_site"/>
</dbReference>
<keyword evidence="3" id="KW-0813">Transport</keyword>
<evidence type="ECO:0000313" key="17">
    <source>
        <dbReference type="EMBL" id="CEA06256.1"/>
    </source>
</evidence>
<dbReference type="GO" id="GO:0055070">
    <property type="term" value="P:copper ion homeostasis"/>
    <property type="evidence" value="ECO:0007669"/>
    <property type="project" value="TreeGrafter"/>
</dbReference>
<evidence type="ECO:0000256" key="10">
    <source>
        <dbReference type="ARBA" id="ARBA00022842"/>
    </source>
</evidence>
<dbReference type="PANTHER" id="PTHR43520:SF5">
    <property type="entry name" value="CATION-TRANSPORTING P-TYPE ATPASE-RELATED"/>
    <property type="match status" value="1"/>
</dbReference>
<keyword evidence="10" id="KW-0460">Magnesium</keyword>
<dbReference type="Gene3D" id="3.40.1110.10">
    <property type="entry name" value="Calcium-transporting ATPase, cytoplasmic domain N"/>
    <property type="match status" value="1"/>
</dbReference>
<feature type="transmembrane region" description="Helical" evidence="15">
    <location>
        <begin position="274"/>
        <end position="292"/>
    </location>
</feature>
<dbReference type="SUPFAM" id="SSF56784">
    <property type="entry name" value="HAD-like"/>
    <property type="match status" value="1"/>
</dbReference>
<reference evidence="17" key="1">
    <citation type="submission" date="2014-07" db="EMBL/GenBank/DDBJ databases">
        <authorList>
            <person name="Urmite Genomes Urmite Genomes"/>
        </authorList>
    </citation>
    <scope>NUCLEOTIDE SEQUENCE</scope>
    <source>
        <strain evidence="17">12M76_air</strain>
    </source>
</reference>
<dbReference type="OrthoDB" id="9814270at2"/>
<dbReference type="NCBIfam" id="TIGR01511">
    <property type="entry name" value="ATPase-IB1_Cu"/>
    <property type="match status" value="1"/>
</dbReference>
<comment type="subcellular location">
    <subcellularLocation>
        <location evidence="1">Cell membrane</location>
        <topology evidence="1">Multi-pass membrane protein</topology>
    </subcellularLocation>
</comment>
<dbReference type="PRINTS" id="PR00941">
    <property type="entry name" value="CDATPASE"/>
</dbReference>
<feature type="transmembrane region" description="Helical" evidence="15">
    <location>
        <begin position="455"/>
        <end position="479"/>
    </location>
</feature>
<evidence type="ECO:0000256" key="3">
    <source>
        <dbReference type="ARBA" id="ARBA00022448"/>
    </source>
</evidence>
<dbReference type="Pfam" id="PF12156">
    <property type="entry name" value="ATPase-cat_bd"/>
    <property type="match status" value="1"/>
</dbReference>
<organism evidence="17">
    <name type="scientific">Pseudomonas saudimassiliensis</name>
    <dbReference type="NCBI Taxonomy" id="1461581"/>
    <lineage>
        <taxon>Bacteria</taxon>
        <taxon>Pseudomonadati</taxon>
        <taxon>Pseudomonadota</taxon>
        <taxon>Gammaproteobacteria</taxon>
        <taxon>Pseudomonadales</taxon>
        <taxon>Pseudomonadaceae</taxon>
        <taxon>Pseudomonas</taxon>
    </lineage>
</organism>
<dbReference type="SUPFAM" id="SSF55008">
    <property type="entry name" value="HMA, heavy metal-associated domain"/>
    <property type="match status" value="1"/>
</dbReference>
<feature type="transmembrane region" description="Helical" evidence="15">
    <location>
        <begin position="780"/>
        <end position="798"/>
    </location>
</feature>
<evidence type="ECO:0000256" key="8">
    <source>
        <dbReference type="ARBA" id="ARBA00022741"/>
    </source>
</evidence>
<dbReference type="Pfam" id="PF00403">
    <property type="entry name" value="HMA"/>
    <property type="match status" value="1"/>
</dbReference>
<evidence type="ECO:0000256" key="7">
    <source>
        <dbReference type="ARBA" id="ARBA00022723"/>
    </source>
</evidence>
<keyword evidence="12 15" id="KW-1133">Transmembrane helix</keyword>
<evidence type="ECO:0000256" key="9">
    <source>
        <dbReference type="ARBA" id="ARBA00022840"/>
    </source>
</evidence>
<keyword evidence="11" id="KW-1278">Translocase</keyword>
<dbReference type="InterPro" id="IPR023214">
    <property type="entry name" value="HAD_sf"/>
</dbReference>
<keyword evidence="14 15" id="KW-0472">Membrane</keyword>
<dbReference type="GO" id="GO:0005524">
    <property type="term" value="F:ATP binding"/>
    <property type="evidence" value="ECO:0007669"/>
    <property type="project" value="UniProtKB-UniRule"/>
</dbReference>
<evidence type="ECO:0000256" key="4">
    <source>
        <dbReference type="ARBA" id="ARBA00022475"/>
    </source>
</evidence>
<dbReference type="PRINTS" id="PR00119">
    <property type="entry name" value="CATATPASE"/>
</dbReference>
<evidence type="ECO:0000256" key="13">
    <source>
        <dbReference type="ARBA" id="ARBA00023065"/>
    </source>
</evidence>
<dbReference type="Pfam" id="PF00122">
    <property type="entry name" value="E1-E2_ATPase"/>
    <property type="match status" value="1"/>
</dbReference>
<feature type="transmembrane region" description="Helical" evidence="15">
    <location>
        <begin position="755"/>
        <end position="774"/>
    </location>
</feature>
<keyword evidence="7 15" id="KW-0479">Metal-binding</keyword>
<dbReference type="PROSITE" id="PS50846">
    <property type="entry name" value="HMA_2"/>
    <property type="match status" value="1"/>
</dbReference>
<feature type="transmembrane region" description="Helical" evidence="15">
    <location>
        <begin position="427"/>
        <end position="449"/>
    </location>
</feature>
<dbReference type="InterPro" id="IPR008250">
    <property type="entry name" value="ATPase_P-typ_transduc_dom_A_sf"/>
</dbReference>
<dbReference type="NCBIfam" id="TIGR01512">
    <property type="entry name" value="ATPase-IB2_Cd"/>
    <property type="match status" value="1"/>
</dbReference>
<dbReference type="InterPro" id="IPR059000">
    <property type="entry name" value="ATPase_P-type_domA"/>
</dbReference>
<evidence type="ECO:0000256" key="15">
    <source>
        <dbReference type="RuleBase" id="RU362081"/>
    </source>
</evidence>
<feature type="domain" description="HMA" evidence="16">
    <location>
        <begin position="93"/>
        <end position="159"/>
    </location>
</feature>
<dbReference type="FunFam" id="2.70.150.10:FF:000002">
    <property type="entry name" value="Copper-transporting ATPase 1, putative"/>
    <property type="match status" value="1"/>
</dbReference>
<dbReference type="EMBL" id="LM997413">
    <property type="protein sequence ID" value="CEA06256.1"/>
    <property type="molecule type" value="Genomic_DNA"/>
</dbReference>
<dbReference type="RefSeq" id="WP_044500608.1">
    <property type="nucleotide sequence ID" value="NZ_LK391969.1"/>
</dbReference>
<dbReference type="PROSITE" id="PS00154">
    <property type="entry name" value="ATPASE_E1_E2"/>
    <property type="match status" value="1"/>
</dbReference>
<dbReference type="CDD" id="cd00371">
    <property type="entry name" value="HMA"/>
    <property type="match status" value="1"/>
</dbReference>
<evidence type="ECO:0000256" key="14">
    <source>
        <dbReference type="ARBA" id="ARBA00023136"/>
    </source>
</evidence>
<dbReference type="PANTHER" id="PTHR43520">
    <property type="entry name" value="ATP7, ISOFORM B"/>
    <property type="match status" value="1"/>
</dbReference>
<feature type="transmembrane region" description="Helical" evidence="15">
    <location>
        <begin position="246"/>
        <end position="268"/>
    </location>
</feature>
<dbReference type="GO" id="GO:0043682">
    <property type="term" value="F:P-type divalent copper transporter activity"/>
    <property type="evidence" value="ECO:0007669"/>
    <property type="project" value="TreeGrafter"/>
</dbReference>
<sequence length="819" mass="88419">MTQPTPCYHCGEPVPAGSSWFSTILGEQRAMCCPGCQAVADAIVAGGLESYYTHRTENSANPEALPQALQDELEMLDRSDVQQRYVRSDGDQQQIELLIEGISCAACGWLIEKRLMQMPGVVEATLNLGNNRLNLAWDATQTRLSVLLGEIKRIGYAAHPYEPDKASEQIARENRQYLRRLGLAGLMFMQVMMATMALWDGFNQDVTPAMAVTLRWAALILTTPVVLYSCAPFFRGAWRDLKNRRLSMDVSVSMAIGSAYAAGIWATLTSSGEIYFDSVVMFAFFLLAGRYLERRARQRTVESTAKLVNLLPPSTLRVDAEGQPQRIMLEEVQPGDLLEIKPGESIPADGVITRGVSSIDESALSGEYLPLAKQVGDRVTAGTMNVEGPLQIQVSAVGSDTRLSAIVRLLERAQADKPRLARLADQVAQYFLITVLISIVVVGGAWWWLVNGETAFWIIIAMLVATCPCALSLATPTALTTATGSLQKLGLLITRGHVLEGLNKIDTVILDKTGTLTEGRMTLERIVAFPGQDGERALQLARMIESRSEHPIARAFGRSASQAESVTSHPGQGLEGRCGGQLLRIGKPAYVAELGDWAAPALPDEAGQWLLIGNASGPLAWFVLNDRLRSDTAQLISQLKGRGLRVVLLSGDHAPVVERMARQLGIAEAIGNATPADKLAFVQQLQHAGAQVLMLGDGVNDVPVLASANISVAMGEASDLAKTSADAVLLSSRLQALDDTFTVARRTRRIMIQNLFWAGAYNAGILPLAALGLVSPALAAAGMSASSLLVVLNALRLNRLPRSTRRGRQAAMPLQEQLA</sequence>
<dbReference type="InterPro" id="IPR023298">
    <property type="entry name" value="ATPase_P-typ_TM_dom_sf"/>
</dbReference>
<dbReference type="InterPro" id="IPR021993">
    <property type="entry name" value="ATPase-cat-bd"/>
</dbReference>
<keyword evidence="5" id="KW-0597">Phosphoprotein</keyword>
<dbReference type="Gene3D" id="3.30.70.100">
    <property type="match status" value="1"/>
</dbReference>
<dbReference type="Gene3D" id="2.70.150.10">
    <property type="entry name" value="Calcium-transporting ATPase, cytoplasmic transduction domain A"/>
    <property type="match status" value="1"/>
</dbReference>
<dbReference type="GO" id="GO:0016887">
    <property type="term" value="F:ATP hydrolysis activity"/>
    <property type="evidence" value="ECO:0007669"/>
    <property type="project" value="InterPro"/>
</dbReference>
<keyword evidence="13" id="KW-0406">Ion transport</keyword>
<dbReference type="InterPro" id="IPR023299">
    <property type="entry name" value="ATPase_P-typ_cyto_dom_N"/>
</dbReference>
<evidence type="ECO:0000256" key="12">
    <source>
        <dbReference type="ARBA" id="ARBA00022989"/>
    </source>
</evidence>
<dbReference type="InterPro" id="IPR036412">
    <property type="entry name" value="HAD-like_sf"/>
</dbReference>
<gene>
    <name evidence="17" type="ORF">BN1049_02638</name>
</gene>
<keyword evidence="4 15" id="KW-1003">Cell membrane</keyword>
<feature type="transmembrane region" description="Helical" evidence="15">
    <location>
        <begin position="181"/>
        <end position="202"/>
    </location>
</feature>
<evidence type="ECO:0000256" key="2">
    <source>
        <dbReference type="ARBA" id="ARBA00006024"/>
    </source>
</evidence>
<comment type="similarity">
    <text evidence="2 15">Belongs to the cation transport ATPase (P-type) (TC 3.A.3) family. Type IB subfamily.</text>
</comment>
<dbReference type="Pfam" id="PF00702">
    <property type="entry name" value="Hydrolase"/>
    <property type="match status" value="1"/>
</dbReference>
<evidence type="ECO:0000256" key="5">
    <source>
        <dbReference type="ARBA" id="ARBA00022553"/>
    </source>
</evidence>
<dbReference type="InterPro" id="IPR027256">
    <property type="entry name" value="P-typ_ATPase_IB"/>
</dbReference>
<dbReference type="InterPro" id="IPR001757">
    <property type="entry name" value="P_typ_ATPase"/>
</dbReference>
<keyword evidence="9 15" id="KW-0067">ATP-binding</keyword>
<dbReference type="NCBIfam" id="TIGR01525">
    <property type="entry name" value="ATPase-IB_hvy"/>
    <property type="match status" value="1"/>
</dbReference>
<dbReference type="InterPro" id="IPR006121">
    <property type="entry name" value="HMA_dom"/>
</dbReference>
<keyword evidence="8 15" id="KW-0547">Nucleotide-binding</keyword>
<keyword evidence="6 15" id="KW-0812">Transmembrane</keyword>
<accession>A0A078MN71</accession>